<gene>
    <name evidence="2" type="ORF">RM529_10630</name>
</gene>
<feature type="signal peptide" evidence="1">
    <location>
        <begin position="1"/>
        <end position="20"/>
    </location>
</feature>
<dbReference type="RefSeq" id="WP_311484774.1">
    <property type="nucleotide sequence ID" value="NZ_JAVRHP010000051.1"/>
</dbReference>
<evidence type="ECO:0000313" key="3">
    <source>
        <dbReference type="Proteomes" id="UP001248819"/>
    </source>
</evidence>
<reference evidence="2 3" key="1">
    <citation type="submission" date="2023-09" db="EMBL/GenBank/DDBJ databases">
        <authorList>
            <person name="Rey-Velasco X."/>
        </authorList>
    </citation>
    <scope>NUCLEOTIDE SEQUENCE [LARGE SCALE GENOMIC DNA]</scope>
    <source>
        <strain evidence="2 3">F297</strain>
    </source>
</reference>
<sequence>MKILQLILILGLLFNTSCNNDDDQPRKPIDQLPAATQTGQQTFGCLINGEAFIPDNLGRGRPNAFYQFVNGHILL</sequence>
<name>A0ABU3CW76_9FLAO</name>
<comment type="caution">
    <text evidence="2">The sequence shown here is derived from an EMBL/GenBank/DDBJ whole genome shotgun (WGS) entry which is preliminary data.</text>
</comment>
<feature type="chain" id="PRO_5047336920" evidence="1">
    <location>
        <begin position="21"/>
        <end position="75"/>
    </location>
</feature>
<dbReference type="Proteomes" id="UP001248819">
    <property type="component" value="Unassembled WGS sequence"/>
</dbReference>
<keyword evidence="1" id="KW-0732">Signal</keyword>
<keyword evidence="3" id="KW-1185">Reference proteome</keyword>
<dbReference type="EMBL" id="JAVRHP010000051">
    <property type="protein sequence ID" value="MDT0650604.1"/>
    <property type="molecule type" value="Genomic_DNA"/>
</dbReference>
<protein>
    <submittedName>
        <fullName evidence="2">Uncharacterized protein</fullName>
    </submittedName>
</protein>
<proteinExistence type="predicted"/>
<accession>A0ABU3CW76</accession>
<evidence type="ECO:0000256" key="1">
    <source>
        <dbReference type="SAM" id="SignalP"/>
    </source>
</evidence>
<evidence type="ECO:0000313" key="2">
    <source>
        <dbReference type="EMBL" id="MDT0650604.1"/>
    </source>
</evidence>
<organism evidence="2 3">
    <name type="scientific">Autumnicola edwardsiae</name>
    <dbReference type="NCBI Taxonomy" id="3075594"/>
    <lineage>
        <taxon>Bacteria</taxon>
        <taxon>Pseudomonadati</taxon>
        <taxon>Bacteroidota</taxon>
        <taxon>Flavobacteriia</taxon>
        <taxon>Flavobacteriales</taxon>
        <taxon>Flavobacteriaceae</taxon>
        <taxon>Autumnicola</taxon>
    </lineage>
</organism>